<dbReference type="InterPro" id="IPR036097">
    <property type="entry name" value="HisK_dim/P_sf"/>
</dbReference>
<evidence type="ECO:0000256" key="5">
    <source>
        <dbReference type="ARBA" id="ARBA00022475"/>
    </source>
</evidence>
<protein>
    <recommendedName>
        <fullName evidence="4">Signal transduction histidine-protein kinase ArlS</fullName>
        <ecNumber evidence="3">2.7.13.3</ecNumber>
    </recommendedName>
</protein>
<dbReference type="PANTHER" id="PTHR45436">
    <property type="entry name" value="SENSOR HISTIDINE KINASE YKOH"/>
    <property type="match status" value="1"/>
</dbReference>
<dbReference type="RefSeq" id="WP_026680335.1">
    <property type="nucleotide sequence ID" value="NZ_BAAACY010000028.1"/>
</dbReference>
<evidence type="ECO:0000256" key="8">
    <source>
        <dbReference type="ARBA" id="ARBA00022692"/>
    </source>
</evidence>
<dbReference type="Gene3D" id="1.10.287.130">
    <property type="match status" value="1"/>
</dbReference>
<name>A0A941DV00_9BACI</name>
<dbReference type="InterPro" id="IPR003594">
    <property type="entry name" value="HATPase_dom"/>
</dbReference>
<dbReference type="SMART" id="SM00387">
    <property type="entry name" value="HATPase_c"/>
    <property type="match status" value="1"/>
</dbReference>
<evidence type="ECO:0000256" key="13">
    <source>
        <dbReference type="ARBA" id="ARBA00023012"/>
    </source>
</evidence>
<dbReference type="PRINTS" id="PR00344">
    <property type="entry name" value="BCTRLSENSOR"/>
</dbReference>
<dbReference type="Pfam" id="PF18719">
    <property type="entry name" value="ArlS_N"/>
    <property type="match status" value="1"/>
</dbReference>
<feature type="transmembrane region" description="Helical" evidence="15">
    <location>
        <begin position="12"/>
        <end position="30"/>
    </location>
</feature>
<dbReference type="PROSITE" id="PS50885">
    <property type="entry name" value="HAMP"/>
    <property type="match status" value="1"/>
</dbReference>
<dbReference type="InterPro" id="IPR004358">
    <property type="entry name" value="Sig_transdc_His_kin-like_C"/>
</dbReference>
<organism evidence="18 19">
    <name type="scientific">Virgibacillus salarius</name>
    <dbReference type="NCBI Taxonomy" id="447199"/>
    <lineage>
        <taxon>Bacteria</taxon>
        <taxon>Bacillati</taxon>
        <taxon>Bacillota</taxon>
        <taxon>Bacilli</taxon>
        <taxon>Bacillales</taxon>
        <taxon>Bacillaceae</taxon>
        <taxon>Virgibacillus</taxon>
    </lineage>
</organism>
<dbReference type="GO" id="GO:0005524">
    <property type="term" value="F:ATP binding"/>
    <property type="evidence" value="ECO:0007669"/>
    <property type="project" value="UniProtKB-KW"/>
</dbReference>
<keyword evidence="8 15" id="KW-0812">Transmembrane</keyword>
<keyword evidence="9" id="KW-0547">Nucleotide-binding</keyword>
<dbReference type="AlphaFoldDB" id="A0A941DV00"/>
<keyword evidence="19" id="KW-1185">Reference proteome</keyword>
<feature type="domain" description="Histidine kinase" evidence="16">
    <location>
        <begin position="240"/>
        <end position="450"/>
    </location>
</feature>
<evidence type="ECO:0000256" key="10">
    <source>
        <dbReference type="ARBA" id="ARBA00022777"/>
    </source>
</evidence>
<evidence type="ECO:0000256" key="4">
    <source>
        <dbReference type="ARBA" id="ARBA00015735"/>
    </source>
</evidence>
<keyword evidence="12 15" id="KW-1133">Transmembrane helix</keyword>
<dbReference type="InterPro" id="IPR050428">
    <property type="entry name" value="TCS_sensor_his_kinase"/>
</dbReference>
<dbReference type="Gene3D" id="3.30.565.10">
    <property type="entry name" value="Histidine kinase-like ATPase, C-terminal domain"/>
    <property type="match status" value="1"/>
</dbReference>
<evidence type="ECO:0000256" key="9">
    <source>
        <dbReference type="ARBA" id="ARBA00022741"/>
    </source>
</evidence>
<proteinExistence type="predicted"/>
<accession>A0A941DV00</accession>
<dbReference type="SUPFAM" id="SSF55874">
    <property type="entry name" value="ATPase domain of HSP90 chaperone/DNA topoisomerase II/histidine kinase"/>
    <property type="match status" value="1"/>
</dbReference>
<evidence type="ECO:0000313" key="18">
    <source>
        <dbReference type="EMBL" id="MBR7796221.1"/>
    </source>
</evidence>
<evidence type="ECO:0000256" key="3">
    <source>
        <dbReference type="ARBA" id="ARBA00012438"/>
    </source>
</evidence>
<keyword evidence="14 15" id="KW-0472">Membrane</keyword>
<dbReference type="InterPro" id="IPR003660">
    <property type="entry name" value="HAMP_dom"/>
</dbReference>
<evidence type="ECO:0000256" key="6">
    <source>
        <dbReference type="ARBA" id="ARBA00022553"/>
    </source>
</evidence>
<comment type="caution">
    <text evidence="18">The sequence shown here is derived from an EMBL/GenBank/DDBJ whole genome shotgun (WGS) entry which is preliminary data.</text>
</comment>
<evidence type="ECO:0000256" key="15">
    <source>
        <dbReference type="SAM" id="Phobius"/>
    </source>
</evidence>
<dbReference type="FunFam" id="3.30.565.10:FF:000006">
    <property type="entry name" value="Sensor histidine kinase WalK"/>
    <property type="match status" value="1"/>
</dbReference>
<dbReference type="Pfam" id="PF00512">
    <property type="entry name" value="HisKA"/>
    <property type="match status" value="1"/>
</dbReference>
<evidence type="ECO:0000256" key="11">
    <source>
        <dbReference type="ARBA" id="ARBA00022840"/>
    </source>
</evidence>
<evidence type="ECO:0000256" key="1">
    <source>
        <dbReference type="ARBA" id="ARBA00000085"/>
    </source>
</evidence>
<evidence type="ECO:0000313" key="19">
    <source>
        <dbReference type="Proteomes" id="UP000675284"/>
    </source>
</evidence>
<dbReference type="PANTHER" id="PTHR45436:SF5">
    <property type="entry name" value="SENSOR HISTIDINE KINASE TRCS"/>
    <property type="match status" value="1"/>
</dbReference>
<dbReference type="InterPro" id="IPR003661">
    <property type="entry name" value="HisK_dim/P_dom"/>
</dbReference>
<keyword evidence="11 18" id="KW-0067">ATP-binding</keyword>
<dbReference type="GO" id="GO:0000155">
    <property type="term" value="F:phosphorelay sensor kinase activity"/>
    <property type="evidence" value="ECO:0007669"/>
    <property type="project" value="InterPro"/>
</dbReference>
<keyword evidence="10" id="KW-0418">Kinase</keyword>
<dbReference type="CDD" id="cd00075">
    <property type="entry name" value="HATPase"/>
    <property type="match status" value="1"/>
</dbReference>
<evidence type="ECO:0000256" key="7">
    <source>
        <dbReference type="ARBA" id="ARBA00022679"/>
    </source>
</evidence>
<dbReference type="SMART" id="SM00388">
    <property type="entry name" value="HisKA"/>
    <property type="match status" value="1"/>
</dbReference>
<dbReference type="GO" id="GO:0005886">
    <property type="term" value="C:plasma membrane"/>
    <property type="evidence" value="ECO:0007669"/>
    <property type="project" value="UniProtKB-SubCell"/>
</dbReference>
<dbReference type="EMBL" id="JAGSOT010000023">
    <property type="protein sequence ID" value="MBR7796221.1"/>
    <property type="molecule type" value="Genomic_DNA"/>
</dbReference>
<evidence type="ECO:0000256" key="14">
    <source>
        <dbReference type="ARBA" id="ARBA00023136"/>
    </source>
</evidence>
<dbReference type="CDD" id="cd06225">
    <property type="entry name" value="HAMP"/>
    <property type="match status" value="1"/>
</dbReference>
<dbReference type="SUPFAM" id="SSF47384">
    <property type="entry name" value="Homodimeric domain of signal transducing histidine kinase"/>
    <property type="match status" value="1"/>
</dbReference>
<dbReference type="InterPro" id="IPR041610">
    <property type="entry name" value="ArlS_N"/>
</dbReference>
<feature type="domain" description="HAMP" evidence="17">
    <location>
        <begin position="178"/>
        <end position="232"/>
    </location>
</feature>
<evidence type="ECO:0000256" key="12">
    <source>
        <dbReference type="ARBA" id="ARBA00022989"/>
    </source>
</evidence>
<dbReference type="CDD" id="cd00082">
    <property type="entry name" value="HisKA"/>
    <property type="match status" value="1"/>
</dbReference>
<dbReference type="Proteomes" id="UP000675284">
    <property type="component" value="Unassembled WGS sequence"/>
</dbReference>
<dbReference type="InterPro" id="IPR005467">
    <property type="entry name" value="His_kinase_dom"/>
</dbReference>
<feature type="transmembrane region" description="Helical" evidence="15">
    <location>
        <begin position="154"/>
        <end position="176"/>
    </location>
</feature>
<evidence type="ECO:0000259" key="17">
    <source>
        <dbReference type="PROSITE" id="PS50885"/>
    </source>
</evidence>
<dbReference type="EC" id="2.7.13.3" evidence="3"/>
<dbReference type="Gene3D" id="6.10.340.10">
    <property type="match status" value="1"/>
</dbReference>
<evidence type="ECO:0000259" key="16">
    <source>
        <dbReference type="PROSITE" id="PS50109"/>
    </source>
</evidence>
<reference evidence="18" key="1">
    <citation type="submission" date="2021-04" db="EMBL/GenBank/DDBJ databases">
        <title>Isolation and polyphasic classification of algal microorganism.</title>
        <authorList>
            <person name="Wang S."/>
        </authorList>
    </citation>
    <scope>NUCLEOTIDE SEQUENCE</scope>
    <source>
        <strain evidence="18">720a</strain>
    </source>
</reference>
<sequence>MRLRTKIQLFSSLFMLVLIVLINTSIYVLFYKISTDSQLEQLAEQTDTLVKTIKEHPDVTSKELLRSFSPQQGMIQIVDRSETAMKSSSQSSNYKLAPKFTNTETQMIQKQAHEPDVAVVSKPIIWETGKHAGEVVTLQVSKHLVTLDNTMTTLFYVLLAASGIMLIPIIIAGNVLSRFLLNPIKAFIHTMRENMKEASWKKIDVDKRSRDEIYEMEKTFNEMIDHLKDNFEKQEIFVSDASHELKTPISIVKSYAQLLERRGTGNPSLVKESIEAIDSEADRMSKLVEQMLSLAKNKESAVMKKVDIADLVEETVTTFRGAYSREIQFDQVQRKLLVNGSRDQLEQVIYILIDNALKYSNEKIEVRLEANNNQAVFSVRDYGAGIPAQELDRIFERFYRVDKARSRDTGGTGLGLAIAKAIVKEHQGKIAVISEMKEGSTFTVSLPIVYSA</sequence>
<keyword evidence="7" id="KW-0808">Transferase</keyword>
<keyword evidence="5" id="KW-1003">Cell membrane</keyword>
<keyword evidence="6" id="KW-0597">Phosphoprotein</keyword>
<evidence type="ECO:0000256" key="2">
    <source>
        <dbReference type="ARBA" id="ARBA00004651"/>
    </source>
</evidence>
<dbReference type="InterPro" id="IPR036890">
    <property type="entry name" value="HATPase_C_sf"/>
</dbReference>
<keyword evidence="13" id="KW-0902">Two-component regulatory system</keyword>
<dbReference type="PROSITE" id="PS50109">
    <property type="entry name" value="HIS_KIN"/>
    <property type="match status" value="1"/>
</dbReference>
<dbReference type="FunFam" id="1.10.287.130:FF:000001">
    <property type="entry name" value="Two-component sensor histidine kinase"/>
    <property type="match status" value="1"/>
</dbReference>
<comment type="subcellular location">
    <subcellularLocation>
        <location evidence="2">Cell membrane</location>
        <topology evidence="2">Multi-pass membrane protein</topology>
    </subcellularLocation>
</comment>
<dbReference type="Pfam" id="PF02518">
    <property type="entry name" value="HATPase_c"/>
    <property type="match status" value="1"/>
</dbReference>
<gene>
    <name evidence="18" type="ORF">KCX74_09210</name>
</gene>
<comment type="catalytic activity">
    <reaction evidence="1">
        <text>ATP + protein L-histidine = ADP + protein N-phospho-L-histidine.</text>
        <dbReference type="EC" id="2.7.13.3"/>
    </reaction>
</comment>